<evidence type="ECO:0000313" key="2">
    <source>
        <dbReference type="EMBL" id="KAJ1113629.1"/>
    </source>
</evidence>
<reference evidence="2" key="1">
    <citation type="journal article" date="2022" name="bioRxiv">
        <title>Sequencing and chromosome-scale assembly of the giantPleurodeles waltlgenome.</title>
        <authorList>
            <person name="Brown T."/>
            <person name="Elewa A."/>
            <person name="Iarovenko S."/>
            <person name="Subramanian E."/>
            <person name="Araus A.J."/>
            <person name="Petzold A."/>
            <person name="Susuki M."/>
            <person name="Suzuki K.-i.T."/>
            <person name="Hayashi T."/>
            <person name="Toyoda A."/>
            <person name="Oliveira C."/>
            <person name="Osipova E."/>
            <person name="Leigh N.D."/>
            <person name="Simon A."/>
            <person name="Yun M.H."/>
        </authorList>
    </citation>
    <scope>NUCLEOTIDE SEQUENCE</scope>
    <source>
        <strain evidence="2">20211129_DDA</strain>
        <tissue evidence="2">Liver</tissue>
    </source>
</reference>
<accession>A0AAV7NG12</accession>
<evidence type="ECO:0000313" key="3">
    <source>
        <dbReference type="Proteomes" id="UP001066276"/>
    </source>
</evidence>
<protein>
    <submittedName>
        <fullName evidence="2">Uncharacterized protein</fullName>
    </submittedName>
</protein>
<keyword evidence="3" id="KW-1185">Reference proteome</keyword>
<sequence>MEIPALTKVGTPKPKKLASEPKKTVEKVLVPKHPASEPKTSSYSEEQGLSAQLQGHKFGQELEMGEPDYTQRRLHIQKETGKIRTLPPIKMKRKLAFQDTEKQPKAKVAKEVTPPRFATTITAPLTATVTNCDPSYDAISNAHRDEPG</sequence>
<dbReference type="EMBL" id="JANPWB010000012">
    <property type="protein sequence ID" value="KAJ1113629.1"/>
    <property type="molecule type" value="Genomic_DNA"/>
</dbReference>
<gene>
    <name evidence="2" type="ORF">NDU88_001871</name>
</gene>
<dbReference type="Proteomes" id="UP001066276">
    <property type="component" value="Chromosome 8"/>
</dbReference>
<comment type="caution">
    <text evidence="2">The sequence shown here is derived from an EMBL/GenBank/DDBJ whole genome shotgun (WGS) entry which is preliminary data.</text>
</comment>
<dbReference type="AlphaFoldDB" id="A0AAV7NG12"/>
<organism evidence="2 3">
    <name type="scientific">Pleurodeles waltl</name>
    <name type="common">Iberian ribbed newt</name>
    <dbReference type="NCBI Taxonomy" id="8319"/>
    <lineage>
        <taxon>Eukaryota</taxon>
        <taxon>Metazoa</taxon>
        <taxon>Chordata</taxon>
        <taxon>Craniata</taxon>
        <taxon>Vertebrata</taxon>
        <taxon>Euteleostomi</taxon>
        <taxon>Amphibia</taxon>
        <taxon>Batrachia</taxon>
        <taxon>Caudata</taxon>
        <taxon>Salamandroidea</taxon>
        <taxon>Salamandridae</taxon>
        <taxon>Pleurodelinae</taxon>
        <taxon>Pleurodeles</taxon>
    </lineage>
</organism>
<feature type="region of interest" description="Disordered" evidence="1">
    <location>
        <begin position="1"/>
        <end position="50"/>
    </location>
</feature>
<evidence type="ECO:0000256" key="1">
    <source>
        <dbReference type="SAM" id="MobiDB-lite"/>
    </source>
</evidence>
<name>A0AAV7NG12_PLEWA</name>
<feature type="compositionally biased region" description="Polar residues" evidence="1">
    <location>
        <begin position="38"/>
        <end position="50"/>
    </location>
</feature>
<feature type="compositionally biased region" description="Basic and acidic residues" evidence="1">
    <location>
        <begin position="17"/>
        <end position="26"/>
    </location>
</feature>
<proteinExistence type="predicted"/>